<dbReference type="GO" id="GO:0051301">
    <property type="term" value="P:cell division"/>
    <property type="evidence" value="ECO:0007669"/>
    <property type="project" value="UniProtKB-KW"/>
</dbReference>
<dbReference type="RefSeq" id="WP_235969623.1">
    <property type="nucleotide sequence ID" value="NZ_BJTG01000006.1"/>
</dbReference>
<name>A0A7I9VND5_9BACT</name>
<keyword evidence="3" id="KW-0131">Cell cycle</keyword>
<sequence>MHLGFRPPRAAAARSAAGPILAALALLAATPARAGEVVRIAVAVGPGPFTVTAPGLTVAPLREGSGAAEAAAGRATFALRGGALTVNGAPLDAAGAALDAAGPLRVDAAPRATFAGGLEVRRAPGGLAVIHAVPLEDYVAAVTVSEMPARFPPAALQAQAVAARTFAVFKKLEAVGEGRPWHLGATVLDQVYRAGEPDPRARAAAAATAGEVLVFEHAPIEAYFHSTCGGRTERGADALGRDRPYLASVACDRCRASPRARWTVRVPAAELGARAGLPGAVASARVAGRTASGRAARVELAGRGRSVTLSAVDLRQRLGFERLPSLDFDVKVAGGAAVFQGRGAGHGAGLCQWGAAGAAEAGEDYRAILARYYPGTEIVRMY</sequence>
<proteinExistence type="predicted"/>
<keyword evidence="4" id="KW-1185">Reference proteome</keyword>
<accession>A0A7I9VND5</accession>
<gene>
    <name evidence="3" type="ORF">AMYX_26660</name>
</gene>
<dbReference type="AlphaFoldDB" id="A0A7I9VND5"/>
<evidence type="ECO:0000313" key="4">
    <source>
        <dbReference type="Proteomes" id="UP000503640"/>
    </source>
</evidence>
<evidence type="ECO:0000313" key="3">
    <source>
        <dbReference type="EMBL" id="GEJ57925.1"/>
    </source>
</evidence>
<dbReference type="InterPro" id="IPR013693">
    <property type="entry name" value="SpoIID/LytB_N"/>
</dbReference>
<protein>
    <submittedName>
        <fullName evidence="3">Cell division protein</fullName>
    </submittedName>
</protein>
<feature type="signal peptide" evidence="1">
    <location>
        <begin position="1"/>
        <end position="34"/>
    </location>
</feature>
<dbReference type="Pfam" id="PF08486">
    <property type="entry name" value="SpoIID"/>
    <property type="match status" value="1"/>
</dbReference>
<evidence type="ECO:0000256" key="1">
    <source>
        <dbReference type="SAM" id="SignalP"/>
    </source>
</evidence>
<dbReference type="InterPro" id="IPR013486">
    <property type="entry name" value="SpoIID/LytB"/>
</dbReference>
<keyword evidence="1" id="KW-0732">Signal</keyword>
<comment type="caution">
    <text evidence="3">The sequence shown here is derived from an EMBL/GenBank/DDBJ whole genome shotgun (WGS) entry which is preliminary data.</text>
</comment>
<feature type="domain" description="Sporulation stage II protein D amidase enhancer LytB N-terminal" evidence="2">
    <location>
        <begin position="126"/>
        <end position="215"/>
    </location>
</feature>
<dbReference type="NCBIfam" id="TIGR02669">
    <property type="entry name" value="SpoIID_LytB"/>
    <property type="match status" value="1"/>
</dbReference>
<dbReference type="Proteomes" id="UP000503640">
    <property type="component" value="Unassembled WGS sequence"/>
</dbReference>
<reference evidence="4" key="1">
    <citation type="journal article" date="2020" name="Appl. Environ. Microbiol.">
        <title>Diazotrophic Anaeromyxobacter Isolates from Soils.</title>
        <authorList>
            <person name="Masuda Y."/>
            <person name="Yamanaka H."/>
            <person name="Xu Z.X."/>
            <person name="Shiratori Y."/>
            <person name="Aono T."/>
            <person name="Amachi S."/>
            <person name="Senoo K."/>
            <person name="Itoh H."/>
        </authorList>
    </citation>
    <scope>NUCLEOTIDE SEQUENCE [LARGE SCALE GENOMIC DNA]</scope>
    <source>
        <strain evidence="4">R267</strain>
    </source>
</reference>
<keyword evidence="3" id="KW-0132">Cell division</keyword>
<evidence type="ECO:0000259" key="2">
    <source>
        <dbReference type="Pfam" id="PF08486"/>
    </source>
</evidence>
<organism evidence="3 4">
    <name type="scientific">Anaeromyxobacter diazotrophicus</name>
    <dbReference type="NCBI Taxonomy" id="2590199"/>
    <lineage>
        <taxon>Bacteria</taxon>
        <taxon>Pseudomonadati</taxon>
        <taxon>Myxococcota</taxon>
        <taxon>Myxococcia</taxon>
        <taxon>Myxococcales</taxon>
        <taxon>Cystobacterineae</taxon>
        <taxon>Anaeromyxobacteraceae</taxon>
        <taxon>Anaeromyxobacter</taxon>
    </lineage>
</organism>
<dbReference type="GO" id="GO:0030435">
    <property type="term" value="P:sporulation resulting in formation of a cellular spore"/>
    <property type="evidence" value="ECO:0007669"/>
    <property type="project" value="InterPro"/>
</dbReference>
<feature type="chain" id="PRO_5029871523" evidence="1">
    <location>
        <begin position="35"/>
        <end position="382"/>
    </location>
</feature>
<dbReference type="EMBL" id="BJTG01000006">
    <property type="protein sequence ID" value="GEJ57925.1"/>
    <property type="molecule type" value="Genomic_DNA"/>
</dbReference>